<feature type="chain" id="PRO_5034856533" description="Methionyl-tRNA synthetase" evidence="10">
    <location>
        <begin position="19"/>
        <end position="852"/>
    </location>
</feature>
<keyword evidence="6 8" id="KW-0030">Aminoacyl-tRNA synthetase</keyword>
<feature type="region of interest" description="Disordered" evidence="9">
    <location>
        <begin position="18"/>
        <end position="38"/>
    </location>
</feature>
<dbReference type="InterPro" id="IPR001412">
    <property type="entry name" value="aa-tRNA-synth_I_CS"/>
</dbReference>
<dbReference type="Gene3D" id="3.40.390.10">
    <property type="entry name" value="Collagenase (Catalytic Domain)"/>
    <property type="match status" value="1"/>
</dbReference>
<dbReference type="Proteomes" id="UP000663850">
    <property type="component" value="Unassembled WGS sequence"/>
</dbReference>
<dbReference type="InterPro" id="IPR033911">
    <property type="entry name" value="MetRS_core"/>
</dbReference>
<keyword evidence="3 8" id="KW-0547">Nucleotide-binding</keyword>
<dbReference type="InterPro" id="IPR023457">
    <property type="entry name" value="Met-tRNA_synth_2"/>
</dbReference>
<gene>
    <name evidence="12" type="ORF">RDB_LOCUS17198</name>
</gene>
<dbReference type="GO" id="GO:0005524">
    <property type="term" value="F:ATP binding"/>
    <property type="evidence" value="ECO:0007669"/>
    <property type="project" value="UniProtKB-KW"/>
</dbReference>
<dbReference type="GO" id="GO:0004222">
    <property type="term" value="F:metalloendopeptidase activity"/>
    <property type="evidence" value="ECO:0007669"/>
    <property type="project" value="InterPro"/>
</dbReference>
<dbReference type="PANTHER" id="PTHR43326">
    <property type="entry name" value="METHIONYL-TRNA SYNTHETASE"/>
    <property type="match status" value="1"/>
</dbReference>
<dbReference type="EMBL" id="CAJMWZ010000924">
    <property type="protein sequence ID" value="CAE6428683.1"/>
    <property type="molecule type" value="Genomic_DNA"/>
</dbReference>
<keyword evidence="5 8" id="KW-0648">Protein biosynthesis</keyword>
<reference evidence="12" key="1">
    <citation type="submission" date="2021-01" db="EMBL/GenBank/DDBJ databases">
        <authorList>
            <person name="Kaushik A."/>
        </authorList>
    </citation>
    <scope>NUCLEOTIDE SEQUENCE</scope>
    <source>
        <strain evidence="12">Type strain: AG8-Rh-89/</strain>
    </source>
</reference>
<evidence type="ECO:0000313" key="12">
    <source>
        <dbReference type="EMBL" id="CAE6428683.1"/>
    </source>
</evidence>
<dbReference type="GO" id="GO:0004825">
    <property type="term" value="F:methionine-tRNA ligase activity"/>
    <property type="evidence" value="ECO:0007669"/>
    <property type="project" value="InterPro"/>
</dbReference>
<dbReference type="AlphaFoldDB" id="A0A8H2XK36"/>
<evidence type="ECO:0000256" key="9">
    <source>
        <dbReference type="SAM" id="MobiDB-lite"/>
    </source>
</evidence>
<feature type="domain" description="Lysine-specific metallo-endopeptidase" evidence="11">
    <location>
        <begin position="266"/>
        <end position="396"/>
    </location>
</feature>
<evidence type="ECO:0000256" key="10">
    <source>
        <dbReference type="SAM" id="SignalP"/>
    </source>
</evidence>
<dbReference type="InterPro" id="IPR014729">
    <property type="entry name" value="Rossmann-like_a/b/a_fold"/>
</dbReference>
<dbReference type="SMART" id="SM01351">
    <property type="entry name" value="Aspzincin_M35"/>
    <property type="match status" value="1"/>
</dbReference>
<evidence type="ECO:0000256" key="3">
    <source>
        <dbReference type="ARBA" id="ARBA00022741"/>
    </source>
</evidence>
<dbReference type="Gene3D" id="2.170.220.10">
    <property type="match status" value="1"/>
</dbReference>
<dbReference type="PRINTS" id="PR01041">
    <property type="entry name" value="TRNASYNTHMET"/>
</dbReference>
<sequence length="852" mass="93874">MLYSTLVLALFSASLSAAAPPGHEHTRSPKTHQAKRDPGHSLELFVKPQDDMNDPDDLTVAATIINKGPKAVKILNNPNGPLSSWKTYTFNFIPVPSVGPGGAKSKTTGLPPDVNAIRVKYNPDVAAALDDPTTYTVLQPGENKTVVHDLSGMYNFHLAGGYTVKLTSPAEYFNVIEDDGSISRVPATLTTEEAENASIFNIPVGALLTSKKGLVNTGIASIDAAAALLPNNRMIRRAGDPKFTNCSAEQQTSIAEGVEAAIAYNADAINYMDRTLGERYTTWFGALADNRTEVVKGHFANLTGKIEQFEFDCSCDKPDTFAYVYPTKFPTVYLCGAFWKAPTNGTDSKGGTIVHEGTHFVNIGSTDDHAYGQRGAKSLALGNPDQAVMNAETCALASFSTQASVTTGWSLKPYFVTTPIFYPNADPHIGHLYSMVLADILARYSRLRHPLRQVVFSTGTDEHGLKIQQAAKDREVSPQELCDQLSSKFKMLASNSNISHTRFIRTTDDDHVLAVKRFWKRLVERGHIYKGTHSGWYSVSDECFYPESQVEKITDPKIGESYMIGSKVTHKAPIRPEPYYRAVLDSLINDENATPDLSVSRPHSRLQWGIQVPGDQEHTIYVWLDALINYLTVAGYPDNTTAWPADISVIGKDIIRFHAIYWPAFLLALDLPPPKTLLTHGHWTKDRQKMSKSRGNVADPFLAMGFNQDGTPKQRAVVGAEKNRGELDIGVDGVRWYMLRAGGTFETDSDWSHNQAQKHYQRELSGSLGNLVSRITAPKLLARLPEIDKALKPTAVVQDIHPEDAQLNRLLDQLPSLVEGYMDRLQIGRVPEAIVECLNEVCGIFISDLRCV</sequence>
<feature type="signal peptide" evidence="10">
    <location>
        <begin position="1"/>
        <end position="18"/>
    </location>
</feature>
<dbReference type="InterPro" id="IPR015413">
    <property type="entry name" value="Methionyl/Leucyl_tRNA_Synth"/>
</dbReference>
<evidence type="ECO:0000256" key="8">
    <source>
        <dbReference type="RuleBase" id="RU363039"/>
    </source>
</evidence>
<accession>A0A8H2XK36</accession>
<dbReference type="InterPro" id="IPR029463">
    <property type="entry name" value="Lys_MEP"/>
</dbReference>
<evidence type="ECO:0000256" key="6">
    <source>
        <dbReference type="ARBA" id="ARBA00023146"/>
    </source>
</evidence>
<comment type="caution">
    <text evidence="12">The sequence shown here is derived from an EMBL/GenBank/DDBJ whole genome shotgun (WGS) entry which is preliminary data.</text>
</comment>
<dbReference type="Gene3D" id="1.10.730.10">
    <property type="entry name" value="Isoleucyl-tRNA Synthetase, Domain 1"/>
    <property type="match status" value="1"/>
</dbReference>
<keyword evidence="4 8" id="KW-0067">ATP-binding</keyword>
<dbReference type="Pfam" id="PF14521">
    <property type="entry name" value="Aspzincin_M35"/>
    <property type="match status" value="1"/>
</dbReference>
<dbReference type="PANTHER" id="PTHR43326:SF1">
    <property type="entry name" value="METHIONINE--TRNA LIGASE, MITOCHONDRIAL"/>
    <property type="match status" value="1"/>
</dbReference>
<evidence type="ECO:0000256" key="1">
    <source>
        <dbReference type="ARBA" id="ARBA00005594"/>
    </source>
</evidence>
<protein>
    <recommendedName>
        <fullName evidence="7">Methionyl-tRNA synthetase</fullName>
    </recommendedName>
</protein>
<keyword evidence="2 8" id="KW-0436">Ligase</keyword>
<comment type="similarity">
    <text evidence="1 8">Belongs to the class-I aminoacyl-tRNA synthetase family.</text>
</comment>
<proteinExistence type="inferred from homology"/>
<evidence type="ECO:0000256" key="5">
    <source>
        <dbReference type="ARBA" id="ARBA00022917"/>
    </source>
</evidence>
<dbReference type="SUPFAM" id="SSF52374">
    <property type="entry name" value="Nucleotidylyl transferase"/>
    <property type="match status" value="1"/>
</dbReference>
<dbReference type="GO" id="GO:0006431">
    <property type="term" value="P:methionyl-tRNA aminoacylation"/>
    <property type="evidence" value="ECO:0007669"/>
    <property type="project" value="InterPro"/>
</dbReference>
<name>A0A8H2XK36_9AGAM</name>
<dbReference type="Pfam" id="PF09334">
    <property type="entry name" value="tRNA-synt_1g"/>
    <property type="match status" value="2"/>
</dbReference>
<evidence type="ECO:0000313" key="13">
    <source>
        <dbReference type="Proteomes" id="UP000663850"/>
    </source>
</evidence>
<evidence type="ECO:0000256" key="4">
    <source>
        <dbReference type="ARBA" id="ARBA00022840"/>
    </source>
</evidence>
<dbReference type="Gene3D" id="2.60.40.2970">
    <property type="match status" value="1"/>
</dbReference>
<dbReference type="PROSITE" id="PS00178">
    <property type="entry name" value="AA_TRNA_LIGASE_I"/>
    <property type="match status" value="1"/>
</dbReference>
<evidence type="ECO:0000259" key="11">
    <source>
        <dbReference type="SMART" id="SM01351"/>
    </source>
</evidence>
<organism evidence="12 13">
    <name type="scientific">Rhizoctonia solani</name>
    <dbReference type="NCBI Taxonomy" id="456999"/>
    <lineage>
        <taxon>Eukaryota</taxon>
        <taxon>Fungi</taxon>
        <taxon>Dikarya</taxon>
        <taxon>Basidiomycota</taxon>
        <taxon>Agaricomycotina</taxon>
        <taxon>Agaricomycetes</taxon>
        <taxon>Cantharellales</taxon>
        <taxon>Ceratobasidiaceae</taxon>
        <taxon>Rhizoctonia</taxon>
    </lineage>
</organism>
<dbReference type="CDD" id="cd00814">
    <property type="entry name" value="MetRS_core"/>
    <property type="match status" value="1"/>
</dbReference>
<dbReference type="Gene3D" id="3.40.50.620">
    <property type="entry name" value="HUPs"/>
    <property type="match status" value="1"/>
</dbReference>
<evidence type="ECO:0000256" key="2">
    <source>
        <dbReference type="ARBA" id="ARBA00022598"/>
    </source>
</evidence>
<evidence type="ECO:0000256" key="7">
    <source>
        <dbReference type="ARBA" id="ARBA00030904"/>
    </source>
</evidence>
<dbReference type="SUPFAM" id="SSF55486">
    <property type="entry name" value="Metalloproteases ('zincins'), catalytic domain"/>
    <property type="match status" value="1"/>
</dbReference>
<keyword evidence="10" id="KW-0732">Signal</keyword>
<dbReference type="InterPro" id="IPR024079">
    <property type="entry name" value="MetalloPept_cat_dom_sf"/>
</dbReference>